<dbReference type="Gene3D" id="3.30.160.60">
    <property type="entry name" value="Classic Zinc Finger"/>
    <property type="match status" value="1"/>
</dbReference>
<keyword evidence="2" id="KW-0175">Coiled coil</keyword>
<evidence type="ECO:0000256" key="2">
    <source>
        <dbReference type="SAM" id="Coils"/>
    </source>
</evidence>
<evidence type="ECO:0000313" key="6">
    <source>
        <dbReference type="Proteomes" id="UP000279236"/>
    </source>
</evidence>
<dbReference type="GO" id="GO:0008270">
    <property type="term" value="F:zinc ion binding"/>
    <property type="evidence" value="ECO:0007669"/>
    <property type="project" value="UniProtKB-KW"/>
</dbReference>
<reference evidence="5 6" key="1">
    <citation type="submission" date="2018-11" db="EMBL/GenBank/DDBJ databases">
        <title>Genome sequence of Apiotrichum porosum DSM 27194.</title>
        <authorList>
            <person name="Aliyu H."/>
            <person name="Gorte O."/>
            <person name="Ochsenreither K."/>
        </authorList>
    </citation>
    <scope>NUCLEOTIDE SEQUENCE [LARGE SCALE GENOMIC DNA]</scope>
    <source>
        <strain evidence="5 6">DSM 27194</strain>
    </source>
</reference>
<dbReference type="AlphaFoldDB" id="A0A427XQY2"/>
<feature type="domain" description="C2H2-type" evidence="4">
    <location>
        <begin position="225"/>
        <end position="253"/>
    </location>
</feature>
<dbReference type="OrthoDB" id="654211at2759"/>
<dbReference type="InterPro" id="IPR013087">
    <property type="entry name" value="Znf_C2H2_type"/>
</dbReference>
<dbReference type="EMBL" id="RSCE01000007">
    <property type="protein sequence ID" value="RSH81227.1"/>
    <property type="molecule type" value="Genomic_DNA"/>
</dbReference>
<evidence type="ECO:0000256" key="3">
    <source>
        <dbReference type="SAM" id="MobiDB-lite"/>
    </source>
</evidence>
<protein>
    <recommendedName>
        <fullName evidence="4">C2H2-type domain-containing protein</fullName>
    </recommendedName>
</protein>
<dbReference type="STRING" id="105984.A0A427XQY2"/>
<keyword evidence="6" id="KW-1185">Reference proteome</keyword>
<proteinExistence type="predicted"/>
<keyword evidence="1" id="KW-0862">Zinc</keyword>
<evidence type="ECO:0000259" key="4">
    <source>
        <dbReference type="PROSITE" id="PS50157"/>
    </source>
</evidence>
<accession>A0A427XQY2</accession>
<dbReference type="GeneID" id="39593207"/>
<comment type="caution">
    <text evidence="5">The sequence shown here is derived from an EMBL/GenBank/DDBJ whole genome shotgun (WGS) entry which is preliminary data.</text>
</comment>
<evidence type="ECO:0000313" key="5">
    <source>
        <dbReference type="EMBL" id="RSH81227.1"/>
    </source>
</evidence>
<dbReference type="RefSeq" id="XP_028475946.1">
    <property type="nucleotide sequence ID" value="XM_028623972.1"/>
</dbReference>
<dbReference type="Pfam" id="PF00096">
    <property type="entry name" value="zf-C2H2"/>
    <property type="match status" value="1"/>
</dbReference>
<dbReference type="PROSITE" id="PS50157">
    <property type="entry name" value="ZINC_FINGER_C2H2_2"/>
    <property type="match status" value="2"/>
</dbReference>
<name>A0A427XQY2_9TREE</name>
<dbReference type="SUPFAM" id="SSF57667">
    <property type="entry name" value="beta-beta-alpha zinc fingers"/>
    <property type="match status" value="1"/>
</dbReference>
<sequence>MVVIKTTYTAALLSPVAATTRGGINIKAVKAKTPVPVTAPKPVVLHIKEDDTKTPIPAVILERIQLEKDLKEAEAKAEAEANRRARKRAAKARAAQRKADKVIAAASGKWVVAGRKVSAAKFLKGNTPPAAAIPSVPSSFAVLRTVRTPPRRGSYLGSPSPGGNAATPRVRKDKLKAKPKAPNLVPGSLAHARLHGARGVSKVAPSPAVVGSTATSACNQCDEPFKCDQCTADYKTKAHLEGHVKSKHEGVRHDCEYCNKSYANLQDLQKHIAKFHP</sequence>
<evidence type="ECO:0000256" key="1">
    <source>
        <dbReference type="PROSITE-ProRule" id="PRU00042"/>
    </source>
</evidence>
<dbReference type="PROSITE" id="PS00028">
    <property type="entry name" value="ZINC_FINGER_C2H2_1"/>
    <property type="match status" value="2"/>
</dbReference>
<feature type="compositionally biased region" description="Basic residues" evidence="3">
    <location>
        <begin position="169"/>
        <end position="179"/>
    </location>
</feature>
<feature type="region of interest" description="Disordered" evidence="3">
    <location>
        <begin position="151"/>
        <end position="186"/>
    </location>
</feature>
<gene>
    <name evidence="5" type="ORF">EHS24_008664</name>
</gene>
<keyword evidence="1" id="KW-0863">Zinc-finger</keyword>
<dbReference type="InterPro" id="IPR036236">
    <property type="entry name" value="Znf_C2H2_sf"/>
</dbReference>
<organism evidence="5 6">
    <name type="scientific">Apiotrichum porosum</name>
    <dbReference type="NCBI Taxonomy" id="105984"/>
    <lineage>
        <taxon>Eukaryota</taxon>
        <taxon>Fungi</taxon>
        <taxon>Dikarya</taxon>
        <taxon>Basidiomycota</taxon>
        <taxon>Agaricomycotina</taxon>
        <taxon>Tremellomycetes</taxon>
        <taxon>Trichosporonales</taxon>
        <taxon>Trichosporonaceae</taxon>
        <taxon>Apiotrichum</taxon>
    </lineage>
</organism>
<dbReference type="SMART" id="SM00355">
    <property type="entry name" value="ZnF_C2H2"/>
    <property type="match status" value="2"/>
</dbReference>
<dbReference type="Proteomes" id="UP000279236">
    <property type="component" value="Unassembled WGS sequence"/>
</dbReference>
<keyword evidence="1" id="KW-0479">Metal-binding</keyword>
<feature type="domain" description="C2H2-type" evidence="4">
    <location>
        <begin position="253"/>
        <end position="277"/>
    </location>
</feature>
<feature type="coiled-coil region" evidence="2">
    <location>
        <begin position="56"/>
        <end position="90"/>
    </location>
</feature>